<sequence length="250" mass="27120">TLATVRMYHKTKVNGQQSDVDTLQIQCNGLKPVETSNPWSYDQLSGIPQLFKLNVTQKRVSIVEENGGQEKEFSEVCLQDLNNITLTAGSDPCCGHPNVSLSCSSGVSPSMKYSDRMIIFLTVMVSIQLLTVLGVVCIAKRTKFTRSQETGQNGPSREATTLVLAQQRKPVPTPRTTFLQKQVTPIDSDTSAPSITYYTSSTLISMPATTPSVPASPMIIVGSTCTRPAMHLPTVSSDFHKLLGLATHST</sequence>
<name>A0AAW0X3B4_CHEQU</name>
<keyword evidence="1" id="KW-1133">Transmembrane helix</keyword>
<evidence type="ECO:0000313" key="2">
    <source>
        <dbReference type="EMBL" id="KAK8734119.1"/>
    </source>
</evidence>
<evidence type="ECO:0000256" key="1">
    <source>
        <dbReference type="SAM" id="Phobius"/>
    </source>
</evidence>
<feature type="transmembrane region" description="Helical" evidence="1">
    <location>
        <begin position="117"/>
        <end position="139"/>
    </location>
</feature>
<accession>A0AAW0X3B4</accession>
<keyword evidence="1" id="KW-0472">Membrane</keyword>
<gene>
    <name evidence="2" type="ORF">OTU49_006027</name>
</gene>
<reference evidence="2 3" key="1">
    <citation type="journal article" date="2024" name="BMC Genomics">
        <title>Genome assembly of redclaw crayfish (Cherax quadricarinatus) provides insights into its immune adaptation and hypoxia tolerance.</title>
        <authorList>
            <person name="Liu Z."/>
            <person name="Zheng J."/>
            <person name="Li H."/>
            <person name="Fang K."/>
            <person name="Wang S."/>
            <person name="He J."/>
            <person name="Zhou D."/>
            <person name="Weng S."/>
            <person name="Chi M."/>
            <person name="Gu Z."/>
            <person name="He J."/>
            <person name="Li F."/>
            <person name="Wang M."/>
        </authorList>
    </citation>
    <scope>NUCLEOTIDE SEQUENCE [LARGE SCALE GENOMIC DNA]</scope>
    <source>
        <strain evidence="2">ZL_2023a</strain>
    </source>
</reference>
<feature type="non-terminal residue" evidence="2">
    <location>
        <position position="250"/>
    </location>
</feature>
<evidence type="ECO:0000313" key="3">
    <source>
        <dbReference type="Proteomes" id="UP001445076"/>
    </source>
</evidence>
<dbReference type="Proteomes" id="UP001445076">
    <property type="component" value="Unassembled WGS sequence"/>
</dbReference>
<keyword evidence="1" id="KW-0812">Transmembrane</keyword>
<comment type="caution">
    <text evidence="2">The sequence shown here is derived from an EMBL/GenBank/DDBJ whole genome shotgun (WGS) entry which is preliminary data.</text>
</comment>
<organism evidence="2 3">
    <name type="scientific">Cherax quadricarinatus</name>
    <name type="common">Australian red claw crayfish</name>
    <dbReference type="NCBI Taxonomy" id="27406"/>
    <lineage>
        <taxon>Eukaryota</taxon>
        <taxon>Metazoa</taxon>
        <taxon>Ecdysozoa</taxon>
        <taxon>Arthropoda</taxon>
        <taxon>Crustacea</taxon>
        <taxon>Multicrustacea</taxon>
        <taxon>Malacostraca</taxon>
        <taxon>Eumalacostraca</taxon>
        <taxon>Eucarida</taxon>
        <taxon>Decapoda</taxon>
        <taxon>Pleocyemata</taxon>
        <taxon>Astacidea</taxon>
        <taxon>Parastacoidea</taxon>
        <taxon>Parastacidae</taxon>
        <taxon>Cherax</taxon>
    </lineage>
</organism>
<proteinExistence type="predicted"/>
<dbReference type="AlphaFoldDB" id="A0AAW0X3B4"/>
<feature type="non-terminal residue" evidence="2">
    <location>
        <position position="1"/>
    </location>
</feature>
<keyword evidence="3" id="KW-1185">Reference proteome</keyword>
<protein>
    <submittedName>
        <fullName evidence="2">Uncharacterized protein</fullName>
    </submittedName>
</protein>
<dbReference type="EMBL" id="JARKIK010000051">
    <property type="protein sequence ID" value="KAK8734119.1"/>
    <property type="molecule type" value="Genomic_DNA"/>
</dbReference>